<feature type="region of interest" description="Disordered" evidence="1">
    <location>
        <begin position="125"/>
        <end position="192"/>
    </location>
</feature>
<organism evidence="2 3">
    <name type="scientific">Solea senegalensis</name>
    <name type="common">Senegalese sole</name>
    <dbReference type="NCBI Taxonomy" id="28829"/>
    <lineage>
        <taxon>Eukaryota</taxon>
        <taxon>Metazoa</taxon>
        <taxon>Chordata</taxon>
        <taxon>Craniata</taxon>
        <taxon>Vertebrata</taxon>
        <taxon>Euteleostomi</taxon>
        <taxon>Actinopterygii</taxon>
        <taxon>Neopterygii</taxon>
        <taxon>Teleostei</taxon>
        <taxon>Neoteleostei</taxon>
        <taxon>Acanthomorphata</taxon>
        <taxon>Carangaria</taxon>
        <taxon>Pleuronectiformes</taxon>
        <taxon>Pleuronectoidei</taxon>
        <taxon>Soleidae</taxon>
        <taxon>Solea</taxon>
    </lineage>
</organism>
<evidence type="ECO:0000313" key="3">
    <source>
        <dbReference type="Proteomes" id="UP000693946"/>
    </source>
</evidence>
<sequence>MVRNSSLLLWTPTNTSNHKQKNTPWPSVGEARRPVQTVSALGCVDELGRIWSLKQTRFPRLRLHAVDNCHRRPGGRTMAMLAPLTLSLTQTCVSSHFIGWERFADRDSSRRLECRGRAVARFLQSEKTDGGAANRTAARSSVPDKEQMMLPPEQKKLKHGAGLGAQQAPDGASAAGSAATRLQVQCPRPEAAARTYVTTEETPEALDLLTL</sequence>
<comment type="caution">
    <text evidence="2">The sequence shown here is derived from an EMBL/GenBank/DDBJ whole genome shotgun (WGS) entry which is preliminary data.</text>
</comment>
<evidence type="ECO:0000313" key="2">
    <source>
        <dbReference type="EMBL" id="KAG7503715.1"/>
    </source>
</evidence>
<dbReference type="AlphaFoldDB" id="A0AAV6RGS0"/>
<proteinExistence type="predicted"/>
<name>A0AAV6RGS0_SOLSE</name>
<protein>
    <submittedName>
        <fullName evidence="2">Uncharacterized protein</fullName>
    </submittedName>
</protein>
<accession>A0AAV6RGS0</accession>
<dbReference type="EMBL" id="JAGKHQ010000012">
    <property type="protein sequence ID" value="KAG7503715.1"/>
    <property type="molecule type" value="Genomic_DNA"/>
</dbReference>
<evidence type="ECO:0000256" key="1">
    <source>
        <dbReference type="SAM" id="MobiDB-lite"/>
    </source>
</evidence>
<reference evidence="2 3" key="1">
    <citation type="journal article" date="2021" name="Sci. Rep.">
        <title>Chromosome anchoring in Senegalese sole (Solea senegalensis) reveals sex-associated markers and genome rearrangements in flatfish.</title>
        <authorList>
            <person name="Guerrero-Cozar I."/>
            <person name="Gomez-Garrido J."/>
            <person name="Berbel C."/>
            <person name="Martinez-Blanch J.F."/>
            <person name="Alioto T."/>
            <person name="Claros M.G."/>
            <person name="Gagnaire P.A."/>
            <person name="Manchado M."/>
        </authorList>
    </citation>
    <scope>NUCLEOTIDE SEQUENCE [LARGE SCALE GENOMIC DNA]</scope>
    <source>
        <strain evidence="2">Sse05_10M</strain>
    </source>
</reference>
<gene>
    <name evidence="2" type="ORF">JOB18_043729</name>
</gene>
<dbReference type="Proteomes" id="UP000693946">
    <property type="component" value="Linkage Group LG2"/>
</dbReference>
<feature type="compositionally biased region" description="Low complexity" evidence="1">
    <location>
        <begin position="164"/>
        <end position="179"/>
    </location>
</feature>
<keyword evidence="3" id="KW-1185">Reference proteome</keyword>